<accession>A0A2I1F347</accession>
<feature type="region of interest" description="Disordered" evidence="1">
    <location>
        <begin position="297"/>
        <end position="324"/>
    </location>
</feature>
<evidence type="ECO:0000256" key="1">
    <source>
        <dbReference type="SAM" id="MobiDB-lite"/>
    </source>
</evidence>
<evidence type="ECO:0000313" key="3">
    <source>
        <dbReference type="EMBL" id="PKC60511.1"/>
    </source>
</evidence>
<feature type="region of interest" description="Disordered" evidence="1">
    <location>
        <begin position="338"/>
        <end position="381"/>
    </location>
</feature>
<dbReference type="Proteomes" id="UP000684084">
    <property type="component" value="Unassembled WGS sequence"/>
</dbReference>
<feature type="compositionally biased region" description="Polar residues" evidence="1">
    <location>
        <begin position="253"/>
        <end position="264"/>
    </location>
</feature>
<feature type="compositionally biased region" description="Basic residues" evidence="1">
    <location>
        <begin position="1"/>
        <end position="11"/>
    </location>
</feature>
<dbReference type="VEuPathDB" id="FungiDB:RhiirA1_467932"/>
<reference evidence="3 4" key="1">
    <citation type="submission" date="2017-10" db="EMBL/GenBank/DDBJ databases">
        <title>Extensive intraspecific genome diversity in a model arbuscular mycorrhizal fungus.</title>
        <authorList>
            <person name="Chen E.C.H."/>
            <person name="Morin E."/>
            <person name="Baudet D."/>
            <person name="Noel J."/>
            <person name="Ndikumana S."/>
            <person name="Charron P."/>
            <person name="St-Onge C."/>
            <person name="Giorgi J."/>
            <person name="Grigoriev I.V."/>
            <person name="Roux C."/>
            <person name="Martin F.M."/>
            <person name="Corradi N."/>
        </authorList>
    </citation>
    <scope>NUCLEOTIDE SEQUENCE [LARGE SCALE GENOMIC DNA]</scope>
    <source>
        <strain evidence="3 4">A1</strain>
    </source>
</reference>
<dbReference type="AlphaFoldDB" id="A0A2I1F347"/>
<reference evidence="2" key="3">
    <citation type="submission" date="2020-05" db="EMBL/GenBank/DDBJ databases">
        <authorList>
            <person name="Rincon C."/>
            <person name="Sanders R I."/>
            <person name="Robbins C."/>
            <person name="Chaturvedi A."/>
        </authorList>
    </citation>
    <scope>NUCLEOTIDE SEQUENCE</scope>
    <source>
        <strain evidence="2">CHB12</strain>
    </source>
</reference>
<sequence length="381" mass="43482">MARRKNTKKHLPIPAEDSEPHSSGDNLELNNSEDNSDIRKTTDGKVLSSILSRIAALEKENKELKNEANKRVEKDNRDNDMASKSVLTNIVGKNVQKNVKKRVLEVSDQSSSEESDNIEDEEDINESGQIITTPIPKPPVGKGQFANLHLNLNLGKSTAFYDLIDRHAPNEVQYKHLDKKIRAAIIRKFKKNNPHFPPCIGDWALTYHMRRKINIKRYNHRHQNKKSVNNSIKIRDKVDDKRNHAPKNDKNAGESSTKLNTSNDFNDINQKIEELLKKWEALLVDARKKKQKITDPIPIDVQDGRNTTDILPFNADEHEDSDISPLLNNRDNQELELSGSILDEPQPSKKVAKKSKSNLKPNKTELRKSSRIKNNKSKTKN</sequence>
<feature type="region of interest" description="Disordered" evidence="1">
    <location>
        <begin position="104"/>
        <end position="138"/>
    </location>
</feature>
<feature type="region of interest" description="Disordered" evidence="1">
    <location>
        <begin position="217"/>
        <end position="264"/>
    </location>
</feature>
<evidence type="ECO:0000313" key="4">
    <source>
        <dbReference type="Proteomes" id="UP000232688"/>
    </source>
</evidence>
<proteinExistence type="predicted"/>
<feature type="compositionally biased region" description="Polar residues" evidence="1">
    <location>
        <begin position="21"/>
        <end position="33"/>
    </location>
</feature>
<protein>
    <submittedName>
        <fullName evidence="2">Uncharacterized protein</fullName>
    </submittedName>
</protein>
<dbReference type="VEuPathDB" id="FungiDB:RhiirFUN_008964"/>
<reference evidence="3 4" key="2">
    <citation type="submission" date="2017-10" db="EMBL/GenBank/DDBJ databases">
        <title>Genome analyses suggest a sexual origin of heterokaryosis in a supposedly ancient asexual fungus.</title>
        <authorList>
            <person name="Corradi N."/>
            <person name="Sedzielewska K."/>
            <person name="Noel J."/>
            <person name="Charron P."/>
            <person name="Farinelli L."/>
            <person name="Marton T."/>
            <person name="Kruger M."/>
            <person name="Pelin A."/>
            <person name="Brachmann A."/>
            <person name="Corradi N."/>
        </authorList>
    </citation>
    <scope>NUCLEOTIDE SEQUENCE [LARGE SCALE GENOMIC DNA]</scope>
    <source>
        <strain evidence="3 4">A1</strain>
    </source>
</reference>
<dbReference type="OrthoDB" id="2358524at2759"/>
<feature type="compositionally biased region" description="Acidic residues" evidence="1">
    <location>
        <begin position="111"/>
        <end position="125"/>
    </location>
</feature>
<comment type="caution">
    <text evidence="2">The sequence shown here is derived from an EMBL/GenBank/DDBJ whole genome shotgun (WGS) entry which is preliminary data.</text>
</comment>
<organism evidence="2 5">
    <name type="scientific">Rhizophagus irregularis</name>
    <dbReference type="NCBI Taxonomy" id="588596"/>
    <lineage>
        <taxon>Eukaryota</taxon>
        <taxon>Fungi</taxon>
        <taxon>Fungi incertae sedis</taxon>
        <taxon>Mucoromycota</taxon>
        <taxon>Glomeromycotina</taxon>
        <taxon>Glomeromycetes</taxon>
        <taxon>Glomerales</taxon>
        <taxon>Glomeraceae</taxon>
        <taxon>Rhizophagus</taxon>
    </lineage>
</organism>
<evidence type="ECO:0000313" key="5">
    <source>
        <dbReference type="Proteomes" id="UP000684084"/>
    </source>
</evidence>
<dbReference type="EMBL" id="CAGKOT010000064">
    <property type="protein sequence ID" value="CAB5389222.1"/>
    <property type="molecule type" value="Genomic_DNA"/>
</dbReference>
<name>A0A2I1F347_9GLOM</name>
<dbReference type="Proteomes" id="UP000232688">
    <property type="component" value="Unassembled WGS sequence"/>
</dbReference>
<gene>
    <name evidence="2" type="ORF">CHRIB12_LOCUS20965</name>
    <name evidence="3" type="ORF">RhiirA1_467932</name>
</gene>
<feature type="compositionally biased region" description="Basic and acidic residues" evidence="1">
    <location>
        <begin position="63"/>
        <end position="81"/>
    </location>
</feature>
<evidence type="ECO:0000313" key="2">
    <source>
        <dbReference type="EMBL" id="CAB5389222.1"/>
    </source>
</evidence>
<feature type="region of interest" description="Disordered" evidence="1">
    <location>
        <begin position="1"/>
        <end position="45"/>
    </location>
</feature>
<dbReference type="EMBL" id="LLXH01001135">
    <property type="protein sequence ID" value="PKC60511.1"/>
    <property type="molecule type" value="Genomic_DNA"/>
</dbReference>
<feature type="compositionally biased region" description="Basic and acidic residues" evidence="1">
    <location>
        <begin position="233"/>
        <end position="252"/>
    </location>
</feature>
<feature type="compositionally biased region" description="Basic residues" evidence="1">
    <location>
        <begin position="369"/>
        <end position="381"/>
    </location>
</feature>
<feature type="region of interest" description="Disordered" evidence="1">
    <location>
        <begin position="63"/>
        <end position="84"/>
    </location>
</feature>